<evidence type="ECO:0000313" key="1">
    <source>
        <dbReference type="EMBL" id="MBI6885762.1"/>
    </source>
</evidence>
<dbReference type="RefSeq" id="WP_198747691.1">
    <property type="nucleotide sequence ID" value="NZ_JAEHTE010000023.1"/>
</dbReference>
<dbReference type="EMBL" id="JAEHTE010000023">
    <property type="protein sequence ID" value="MBI6885762.1"/>
    <property type="molecule type" value="Genomic_DNA"/>
</dbReference>
<evidence type="ECO:0000313" key="2">
    <source>
        <dbReference type="Proteomes" id="UP000637061"/>
    </source>
</evidence>
<reference evidence="1" key="1">
    <citation type="submission" date="2020-12" db="EMBL/GenBank/DDBJ databases">
        <title>Enhanced detection system for hospital associated transmission using whole genome sequencing surveillance.</title>
        <authorList>
            <person name="Harrison L.H."/>
            <person name="Van Tyne D."/>
            <person name="Marsh J.W."/>
            <person name="Griffith M.P."/>
            <person name="Snyder D.J."/>
            <person name="Cooper V.S."/>
            <person name="Mustapha M."/>
        </authorList>
    </citation>
    <scope>NUCLEOTIDE SEQUENCE</scope>
    <source>
        <strain evidence="1">PSB00042</strain>
    </source>
</reference>
<dbReference type="Proteomes" id="UP000637061">
    <property type="component" value="Unassembled WGS sequence"/>
</dbReference>
<comment type="caution">
    <text evidence="1">The sequence shown here is derived from an EMBL/GenBank/DDBJ whole genome shotgun (WGS) entry which is preliminary data.</text>
</comment>
<dbReference type="AlphaFoldDB" id="A0A8I1EGQ0"/>
<organism evidence="1 2">
    <name type="scientific">Pseudomonas putida</name>
    <name type="common">Arthrobacter siderocapsulatus</name>
    <dbReference type="NCBI Taxonomy" id="303"/>
    <lineage>
        <taxon>Bacteria</taxon>
        <taxon>Pseudomonadati</taxon>
        <taxon>Pseudomonadota</taxon>
        <taxon>Gammaproteobacteria</taxon>
        <taxon>Pseudomonadales</taxon>
        <taxon>Pseudomonadaceae</taxon>
        <taxon>Pseudomonas</taxon>
    </lineage>
</organism>
<accession>A0A8I1EGQ0</accession>
<sequence length="128" mass="15064">MKVILDDVERKMFLENCNDGPKTLGLLQYVLTARVAKYYGDSQDMKRQLTDHTWAIIHCFDEMPWSRKKIHERADVAKIVRKMFDVVDAKPEIQIYLPKVSPEADKETAEAFDKITAQFVLKFDLRWE</sequence>
<name>A0A8I1EGQ0_PSEPU</name>
<gene>
    <name evidence="1" type="ORF">JEU22_17795</name>
</gene>
<proteinExistence type="predicted"/>
<protein>
    <submittedName>
        <fullName evidence="1">Uncharacterized protein</fullName>
    </submittedName>
</protein>